<keyword evidence="6" id="KW-1185">Reference proteome</keyword>
<evidence type="ECO:0000313" key="5">
    <source>
        <dbReference type="EMBL" id="QBK24975.1"/>
    </source>
</evidence>
<evidence type="ECO:0000256" key="3">
    <source>
        <dbReference type="ARBA" id="ARBA00022750"/>
    </source>
</evidence>
<dbReference type="NCBIfam" id="TIGR00072">
    <property type="entry name" value="hydrog_prot"/>
    <property type="match status" value="1"/>
</dbReference>
<evidence type="ECO:0000256" key="2">
    <source>
        <dbReference type="ARBA" id="ARBA00022670"/>
    </source>
</evidence>
<dbReference type="PRINTS" id="PR00446">
    <property type="entry name" value="HYDRGNUPTAKE"/>
</dbReference>
<evidence type="ECO:0000256" key="1">
    <source>
        <dbReference type="ARBA" id="ARBA00006814"/>
    </source>
</evidence>
<dbReference type="InterPro" id="IPR000671">
    <property type="entry name" value="Peptidase_A31"/>
</dbReference>
<dbReference type="EMBL" id="CP036528">
    <property type="protein sequence ID" value="QBK24975.1"/>
    <property type="molecule type" value="Genomic_DNA"/>
</dbReference>
<keyword evidence="3" id="KW-0064">Aspartyl protease</keyword>
<dbReference type="CDD" id="cd06063">
    <property type="entry name" value="H2MP_Cyano-H2up"/>
    <property type="match status" value="1"/>
</dbReference>
<reference evidence="5 6" key="1">
    <citation type="submission" date="2019-02" db="EMBL/GenBank/DDBJ databases">
        <title>Ureibacillus thermophilus.</title>
        <authorList>
            <person name="Sunny J.S."/>
            <person name="Natarajan A."/>
            <person name="Saleena L.M."/>
        </authorList>
    </citation>
    <scope>NUCLEOTIDE SEQUENCE [LARGE SCALE GENOMIC DNA]</scope>
    <source>
        <strain evidence="5 6">LM102</strain>
    </source>
</reference>
<dbReference type="InterPro" id="IPR023430">
    <property type="entry name" value="Pept_HybD-like_dom_sf"/>
</dbReference>
<gene>
    <name evidence="5" type="ORF">DKZ56_03280</name>
</gene>
<dbReference type="PANTHER" id="PTHR30302">
    <property type="entry name" value="HYDROGENASE 1 MATURATION PROTEASE"/>
    <property type="match status" value="1"/>
</dbReference>
<keyword evidence="4" id="KW-0378">Hydrolase</keyword>
<dbReference type="GO" id="GO:0004190">
    <property type="term" value="F:aspartic-type endopeptidase activity"/>
    <property type="evidence" value="ECO:0007669"/>
    <property type="project" value="UniProtKB-KW"/>
</dbReference>
<dbReference type="Gene3D" id="3.40.50.1450">
    <property type="entry name" value="HybD-like"/>
    <property type="match status" value="1"/>
</dbReference>
<keyword evidence="2 5" id="KW-0645">Protease</keyword>
<evidence type="ECO:0000256" key="4">
    <source>
        <dbReference type="ARBA" id="ARBA00022801"/>
    </source>
</evidence>
<dbReference type="PANTHER" id="PTHR30302:SF1">
    <property type="entry name" value="HYDROGENASE 2 MATURATION PROTEASE"/>
    <property type="match status" value="1"/>
</dbReference>
<name>A0A4P6UR74_9BACL</name>
<comment type="similarity">
    <text evidence="1">Belongs to the peptidase A31 family.</text>
</comment>
<dbReference type="KEGG" id="uth:DKZ56_03280"/>
<dbReference type="GO" id="GO:0016485">
    <property type="term" value="P:protein processing"/>
    <property type="evidence" value="ECO:0007669"/>
    <property type="project" value="TreeGrafter"/>
</dbReference>
<dbReference type="Proteomes" id="UP000291151">
    <property type="component" value="Chromosome"/>
</dbReference>
<sequence length="158" mass="17253">MITIIGCGNLIRKDDGVGPILIRKLWDLGVPSHVRLADGGTAGMDVVFQIGKAEELIIIDACTTGAEPGTVFEIPGEEVEETPLENINLHDFRWNHAIAMGKWLLKNDFPKKVTVYLIEAQDLSYGTGLSPAVDESVNKLAKKIIRKVSGEEIEVSNN</sequence>
<dbReference type="Pfam" id="PF01750">
    <property type="entry name" value="HycI"/>
    <property type="match status" value="1"/>
</dbReference>
<proteinExistence type="inferred from homology"/>
<dbReference type="GO" id="GO:0008047">
    <property type="term" value="F:enzyme activator activity"/>
    <property type="evidence" value="ECO:0007669"/>
    <property type="project" value="InterPro"/>
</dbReference>
<dbReference type="AlphaFoldDB" id="A0A4P6UR74"/>
<dbReference type="SUPFAM" id="SSF53163">
    <property type="entry name" value="HybD-like"/>
    <property type="match status" value="1"/>
</dbReference>
<dbReference type="RefSeq" id="WP_208651301.1">
    <property type="nucleotide sequence ID" value="NZ_CP036528.1"/>
</dbReference>
<organism evidence="5 6">
    <name type="scientific">Ureibacillus thermophilus</name>
    <dbReference type="NCBI Taxonomy" id="367743"/>
    <lineage>
        <taxon>Bacteria</taxon>
        <taxon>Bacillati</taxon>
        <taxon>Bacillota</taxon>
        <taxon>Bacilli</taxon>
        <taxon>Bacillales</taxon>
        <taxon>Caryophanaceae</taxon>
        <taxon>Ureibacillus</taxon>
    </lineage>
</organism>
<accession>A0A4P6UR74</accession>
<protein>
    <submittedName>
        <fullName evidence="5">Hydrogenase maturation protease</fullName>
    </submittedName>
</protein>
<evidence type="ECO:0000313" key="6">
    <source>
        <dbReference type="Proteomes" id="UP000291151"/>
    </source>
</evidence>